<comment type="caution">
    <text evidence="2">The sequence shown here is derived from an EMBL/GenBank/DDBJ whole genome shotgun (WGS) entry which is preliminary data.</text>
</comment>
<feature type="region of interest" description="Disordered" evidence="1">
    <location>
        <begin position="1"/>
        <end position="89"/>
    </location>
</feature>
<dbReference type="AlphaFoldDB" id="A0A9P6D7N9"/>
<protein>
    <submittedName>
        <fullName evidence="2">Uncharacterized protein</fullName>
    </submittedName>
</protein>
<evidence type="ECO:0000313" key="3">
    <source>
        <dbReference type="Proteomes" id="UP000807025"/>
    </source>
</evidence>
<reference evidence="2" key="1">
    <citation type="submission" date="2020-11" db="EMBL/GenBank/DDBJ databases">
        <authorList>
            <consortium name="DOE Joint Genome Institute"/>
            <person name="Ahrendt S."/>
            <person name="Riley R."/>
            <person name="Andreopoulos W."/>
            <person name="Labutti K."/>
            <person name="Pangilinan J."/>
            <person name="Ruiz-Duenas F.J."/>
            <person name="Barrasa J.M."/>
            <person name="Sanchez-Garcia M."/>
            <person name="Camarero S."/>
            <person name="Miyauchi S."/>
            <person name="Serrano A."/>
            <person name="Linde D."/>
            <person name="Babiker R."/>
            <person name="Drula E."/>
            <person name="Ayuso-Fernandez I."/>
            <person name="Pacheco R."/>
            <person name="Padilla G."/>
            <person name="Ferreira P."/>
            <person name="Barriuso J."/>
            <person name="Kellner H."/>
            <person name="Castanera R."/>
            <person name="Alfaro M."/>
            <person name="Ramirez L."/>
            <person name="Pisabarro A.G."/>
            <person name="Kuo A."/>
            <person name="Tritt A."/>
            <person name="Lipzen A."/>
            <person name="He G."/>
            <person name="Yan M."/>
            <person name="Ng V."/>
            <person name="Cullen D."/>
            <person name="Martin F."/>
            <person name="Rosso M.-N."/>
            <person name="Henrissat B."/>
            <person name="Hibbett D."/>
            <person name="Martinez A.T."/>
            <person name="Grigoriev I.V."/>
        </authorList>
    </citation>
    <scope>NUCLEOTIDE SEQUENCE</scope>
    <source>
        <strain evidence="2">ATCC 90797</strain>
    </source>
</reference>
<dbReference type="EMBL" id="MU154909">
    <property type="protein sequence ID" value="KAF9486819.1"/>
    <property type="molecule type" value="Genomic_DNA"/>
</dbReference>
<proteinExistence type="predicted"/>
<sequence length="89" mass="9888">MIDYEIEEEERAKPTTSSPAKDFSAPIGRETTKPSLRSKPSTIAPPKGKANAPFIRAGPIPKQRPMANEDSPESPKRPKREKTEESWNA</sequence>
<evidence type="ECO:0000313" key="2">
    <source>
        <dbReference type="EMBL" id="KAF9486819.1"/>
    </source>
</evidence>
<keyword evidence="3" id="KW-1185">Reference proteome</keyword>
<accession>A0A9P6D7N9</accession>
<organism evidence="2 3">
    <name type="scientific">Pleurotus eryngii</name>
    <name type="common">Boletus of the steppes</name>
    <dbReference type="NCBI Taxonomy" id="5323"/>
    <lineage>
        <taxon>Eukaryota</taxon>
        <taxon>Fungi</taxon>
        <taxon>Dikarya</taxon>
        <taxon>Basidiomycota</taxon>
        <taxon>Agaricomycotina</taxon>
        <taxon>Agaricomycetes</taxon>
        <taxon>Agaricomycetidae</taxon>
        <taxon>Agaricales</taxon>
        <taxon>Pleurotineae</taxon>
        <taxon>Pleurotaceae</taxon>
        <taxon>Pleurotus</taxon>
    </lineage>
</organism>
<dbReference type="Proteomes" id="UP000807025">
    <property type="component" value="Unassembled WGS sequence"/>
</dbReference>
<gene>
    <name evidence="2" type="ORF">BDN71DRAFT_1459139</name>
</gene>
<feature type="compositionally biased region" description="Basic and acidic residues" evidence="1">
    <location>
        <begin position="73"/>
        <end position="89"/>
    </location>
</feature>
<evidence type="ECO:0000256" key="1">
    <source>
        <dbReference type="SAM" id="MobiDB-lite"/>
    </source>
</evidence>
<name>A0A9P6D7N9_PLEER</name>